<organism evidence="9 10">
    <name type="scientific">Brevibacillus parabrevis</name>
    <dbReference type="NCBI Taxonomy" id="54914"/>
    <lineage>
        <taxon>Bacteria</taxon>
        <taxon>Bacillati</taxon>
        <taxon>Bacillota</taxon>
        <taxon>Bacilli</taxon>
        <taxon>Bacillales</taxon>
        <taxon>Paenibacillaceae</taxon>
        <taxon>Brevibacillus</taxon>
    </lineage>
</organism>
<accession>A0A4Y3PQR2</accession>
<dbReference type="PANTHER" id="PTHR30472">
    <property type="entry name" value="FERRIC ENTEROBACTIN TRANSPORT SYSTEM PERMEASE PROTEIN"/>
    <property type="match status" value="1"/>
</dbReference>
<dbReference type="Pfam" id="PF01032">
    <property type="entry name" value="FecCD"/>
    <property type="match status" value="1"/>
</dbReference>
<dbReference type="InterPro" id="IPR037294">
    <property type="entry name" value="ABC_BtuC-like"/>
</dbReference>
<evidence type="ECO:0000256" key="1">
    <source>
        <dbReference type="ARBA" id="ARBA00004651"/>
    </source>
</evidence>
<feature type="transmembrane region" description="Helical" evidence="8">
    <location>
        <begin position="243"/>
        <end position="262"/>
    </location>
</feature>
<keyword evidence="10" id="KW-1185">Reference proteome</keyword>
<feature type="transmembrane region" description="Helical" evidence="8">
    <location>
        <begin position="218"/>
        <end position="237"/>
    </location>
</feature>
<feature type="transmembrane region" description="Helical" evidence="8">
    <location>
        <begin position="297"/>
        <end position="315"/>
    </location>
</feature>
<evidence type="ECO:0000256" key="4">
    <source>
        <dbReference type="ARBA" id="ARBA00022475"/>
    </source>
</evidence>
<dbReference type="Gene3D" id="1.10.3470.10">
    <property type="entry name" value="ABC transporter involved in vitamin B12 uptake, BtuC"/>
    <property type="match status" value="1"/>
</dbReference>
<evidence type="ECO:0000256" key="6">
    <source>
        <dbReference type="ARBA" id="ARBA00022989"/>
    </source>
</evidence>
<keyword evidence="6 8" id="KW-1133">Transmembrane helix</keyword>
<keyword evidence="5 8" id="KW-0812">Transmembrane</keyword>
<evidence type="ECO:0000256" key="3">
    <source>
        <dbReference type="ARBA" id="ARBA00022448"/>
    </source>
</evidence>
<sequence length="322" mass="33971">MAAFVLFILAATASVSLGQITIPFSTVVDAFVHFDPAITEHMLVRTTRLTRAIIAMVIGGALAVAGAYMQALTRNPLASPSIFGINAGAMFFIVLALSIFPAASMLVYMWVAFLGAAVAAVIVYFLGSLGRDGLSPVKMVLAGSAVAALFASFTQGTLVLNEENLESVLFWMGGSVSVRTMENVQPLLPIMGAAFILALCLARPVNVLISGDDVARGLGLRLGWVKFALAVVIVVLAGGSVAMGGTIAFIGLIVPHIVRGLVGQDYRWIVPYCALMGASLLLCADVLARFIIMPQEMPIGVLTALMGTPFFIYIARRGFVKK</sequence>
<feature type="transmembrane region" description="Helical" evidence="8">
    <location>
        <begin position="81"/>
        <end position="100"/>
    </location>
</feature>
<keyword evidence="3" id="KW-0813">Transport</keyword>
<dbReference type="GO" id="GO:0033214">
    <property type="term" value="P:siderophore-iron import into cell"/>
    <property type="evidence" value="ECO:0007669"/>
    <property type="project" value="TreeGrafter"/>
</dbReference>
<evidence type="ECO:0000313" key="10">
    <source>
        <dbReference type="Proteomes" id="UP000316882"/>
    </source>
</evidence>
<reference evidence="9 10" key="1">
    <citation type="submission" date="2019-06" db="EMBL/GenBank/DDBJ databases">
        <title>Whole genome shotgun sequence of Brevibacillus parabrevis NBRC 12334.</title>
        <authorList>
            <person name="Hosoyama A."/>
            <person name="Uohara A."/>
            <person name="Ohji S."/>
            <person name="Ichikawa N."/>
        </authorList>
    </citation>
    <scope>NUCLEOTIDE SEQUENCE [LARGE SCALE GENOMIC DNA]</scope>
    <source>
        <strain evidence="9 10">NBRC 12334</strain>
    </source>
</reference>
<evidence type="ECO:0000256" key="8">
    <source>
        <dbReference type="SAM" id="Phobius"/>
    </source>
</evidence>
<dbReference type="SUPFAM" id="SSF81345">
    <property type="entry name" value="ABC transporter involved in vitamin B12 uptake, BtuC"/>
    <property type="match status" value="1"/>
</dbReference>
<evidence type="ECO:0000313" key="9">
    <source>
        <dbReference type="EMBL" id="GEB34316.1"/>
    </source>
</evidence>
<feature type="transmembrane region" description="Helical" evidence="8">
    <location>
        <begin position="49"/>
        <end position="69"/>
    </location>
</feature>
<evidence type="ECO:0000256" key="5">
    <source>
        <dbReference type="ARBA" id="ARBA00022692"/>
    </source>
</evidence>
<dbReference type="EMBL" id="BJMH01000021">
    <property type="protein sequence ID" value="GEB34316.1"/>
    <property type="molecule type" value="Genomic_DNA"/>
</dbReference>
<name>A0A4Y3PQR2_BREPA</name>
<dbReference type="CDD" id="cd06550">
    <property type="entry name" value="TM_ABC_iron-siderophores_like"/>
    <property type="match status" value="1"/>
</dbReference>
<comment type="caution">
    <text evidence="9">The sequence shown here is derived from an EMBL/GenBank/DDBJ whole genome shotgun (WGS) entry which is preliminary data.</text>
</comment>
<feature type="transmembrane region" description="Helical" evidence="8">
    <location>
        <begin position="269"/>
        <end position="291"/>
    </location>
</feature>
<dbReference type="InterPro" id="IPR000522">
    <property type="entry name" value="ABC_transptr_permease_BtuC"/>
</dbReference>
<comment type="similarity">
    <text evidence="2">Belongs to the binding-protein-dependent transport system permease family. FecCD subfamily.</text>
</comment>
<feature type="transmembrane region" description="Helical" evidence="8">
    <location>
        <begin position="139"/>
        <end position="160"/>
    </location>
</feature>
<dbReference type="GO" id="GO:0022857">
    <property type="term" value="F:transmembrane transporter activity"/>
    <property type="evidence" value="ECO:0007669"/>
    <property type="project" value="InterPro"/>
</dbReference>
<dbReference type="AlphaFoldDB" id="A0A4Y3PQR2"/>
<gene>
    <name evidence="9" type="primary">yfiZ</name>
    <name evidence="9" type="ORF">BPA01_38960</name>
</gene>
<keyword evidence="4" id="KW-1003">Cell membrane</keyword>
<feature type="transmembrane region" description="Helical" evidence="8">
    <location>
        <begin position="187"/>
        <end position="206"/>
    </location>
</feature>
<evidence type="ECO:0000256" key="2">
    <source>
        <dbReference type="ARBA" id="ARBA00007935"/>
    </source>
</evidence>
<dbReference type="Proteomes" id="UP000316882">
    <property type="component" value="Unassembled WGS sequence"/>
</dbReference>
<dbReference type="FunFam" id="1.10.3470.10:FF:000001">
    <property type="entry name" value="Vitamin B12 ABC transporter permease BtuC"/>
    <property type="match status" value="1"/>
</dbReference>
<keyword evidence="7 8" id="KW-0472">Membrane</keyword>
<comment type="subcellular location">
    <subcellularLocation>
        <location evidence="1">Cell membrane</location>
        <topology evidence="1">Multi-pass membrane protein</topology>
    </subcellularLocation>
</comment>
<proteinExistence type="inferred from homology"/>
<dbReference type="GO" id="GO:0005886">
    <property type="term" value="C:plasma membrane"/>
    <property type="evidence" value="ECO:0007669"/>
    <property type="project" value="UniProtKB-SubCell"/>
</dbReference>
<dbReference type="PANTHER" id="PTHR30472:SF1">
    <property type="entry name" value="FE(3+) DICITRATE TRANSPORT SYSTEM PERMEASE PROTEIN FECC-RELATED"/>
    <property type="match status" value="1"/>
</dbReference>
<protein>
    <submittedName>
        <fullName evidence="9">Putative siderophore transport system permease protein YfiZ</fullName>
    </submittedName>
</protein>
<evidence type="ECO:0000256" key="7">
    <source>
        <dbReference type="ARBA" id="ARBA00023136"/>
    </source>
</evidence>
<feature type="transmembrane region" description="Helical" evidence="8">
    <location>
        <begin position="106"/>
        <end position="127"/>
    </location>
</feature>